<dbReference type="InterPro" id="IPR012902">
    <property type="entry name" value="N_methyl_site"/>
</dbReference>
<name>A0A1X9SWP8_9BACT</name>
<reference evidence="3" key="1">
    <citation type="journal article" date="2017" name="Genome Biol. Evol.">
        <title>Comparative Genomic Analysis Identifies a Campylobacter Clade Deficient in Selenium Metabolism.</title>
        <authorList>
            <person name="Miller W.G."/>
            <person name="Yee E."/>
            <person name="Lopes B.S."/>
            <person name="Chapman M.H."/>
            <person name="Huynh S."/>
            <person name="Bono J.L."/>
            <person name="Parker C.T."/>
            <person name="Strachan N.J.C."/>
            <person name="Forbes K.J."/>
        </authorList>
    </citation>
    <scope>NUCLEOTIDE SEQUENCE [LARGE SCALE GENOMIC DNA]</scope>
    <source>
        <strain evidence="3">RM6137</strain>
    </source>
</reference>
<evidence type="ECO:0008006" key="4">
    <source>
        <dbReference type="Google" id="ProtNLM"/>
    </source>
</evidence>
<keyword evidence="1" id="KW-0812">Transmembrane</keyword>
<keyword evidence="1" id="KW-0472">Membrane</keyword>
<dbReference type="STRING" id="1660073.CSUIS_0818"/>
<evidence type="ECO:0000313" key="3">
    <source>
        <dbReference type="Proteomes" id="UP000194260"/>
    </source>
</evidence>
<evidence type="ECO:0000313" key="2">
    <source>
        <dbReference type="EMBL" id="ARR00633.1"/>
    </source>
</evidence>
<evidence type="ECO:0000256" key="1">
    <source>
        <dbReference type="SAM" id="Phobius"/>
    </source>
</evidence>
<sequence>MRRAFSLIEMIICIVVGVILIGVIIQIYNLLYSNYLHTSSLNKLESSSINTMLIIENYLNQSIKESISIKSNNQILPLHTSINSDEFIWFNQSVESRQNSSSQFKWSGFVDIDNLEIKQNLITINSPLSSLNSSLKDRIINNLKFDNDDIRVIFKGSDNIYQNAYKILSSNGENITIQRENQPIFISEIYYLSHNLISLKLQDNTLILNEFSPKNLNSPIRSNILATNVSSFNIKQNGGNIIFSLCMFDNDVELCKSSGI</sequence>
<dbReference type="AlphaFoldDB" id="A0A1X9SWP8"/>
<organism evidence="2 3">
    <name type="scientific">Campylobacter porcelli</name>
    <dbReference type="NCBI Taxonomy" id="1660073"/>
    <lineage>
        <taxon>Bacteria</taxon>
        <taxon>Pseudomonadati</taxon>
        <taxon>Campylobacterota</taxon>
        <taxon>Epsilonproteobacteria</taxon>
        <taxon>Campylobacterales</taxon>
        <taxon>Campylobacteraceae</taxon>
        <taxon>Campylobacter</taxon>
    </lineage>
</organism>
<feature type="transmembrane region" description="Helical" evidence="1">
    <location>
        <begin position="7"/>
        <end position="31"/>
    </location>
</feature>
<dbReference type="Proteomes" id="UP000194260">
    <property type="component" value="Chromosome"/>
</dbReference>
<keyword evidence="1" id="KW-1133">Transmembrane helix</keyword>
<dbReference type="KEGG" id="camy:CSUIS_0818"/>
<dbReference type="NCBIfam" id="TIGR02532">
    <property type="entry name" value="IV_pilin_GFxxxE"/>
    <property type="match status" value="1"/>
</dbReference>
<dbReference type="RefSeq" id="WP_086297297.1">
    <property type="nucleotide sequence ID" value="NZ_CP018789.1"/>
</dbReference>
<accession>A0A1X9SWP8</accession>
<dbReference type="EMBL" id="CP018789">
    <property type="protein sequence ID" value="ARR00633.1"/>
    <property type="molecule type" value="Genomic_DNA"/>
</dbReference>
<proteinExistence type="predicted"/>
<protein>
    <recommendedName>
        <fullName evidence="4">Type II secretion system protein</fullName>
    </recommendedName>
</protein>
<gene>
    <name evidence="2" type="ORF">CSUIS_0818</name>
</gene>